<dbReference type="PROSITE" id="PS50005">
    <property type="entry name" value="TPR"/>
    <property type="match status" value="2"/>
</dbReference>
<dbReference type="SMART" id="SM00028">
    <property type="entry name" value="TPR"/>
    <property type="match status" value="2"/>
</dbReference>
<evidence type="ECO:0000313" key="3">
    <source>
        <dbReference type="EMBL" id="SNY07438.1"/>
    </source>
</evidence>
<dbReference type="OrthoDB" id="2493140at2"/>
<dbReference type="InterPro" id="IPR011990">
    <property type="entry name" value="TPR-like_helical_dom_sf"/>
</dbReference>
<accession>A0A285F822</accession>
<dbReference type="Gene3D" id="1.25.40.10">
    <property type="entry name" value="Tetratricopeptide repeat domain"/>
    <property type="match status" value="1"/>
</dbReference>
<organism evidence="3 4">
    <name type="scientific">Paractinoplanes atraurantiacus</name>
    <dbReference type="NCBI Taxonomy" id="1036182"/>
    <lineage>
        <taxon>Bacteria</taxon>
        <taxon>Bacillati</taxon>
        <taxon>Actinomycetota</taxon>
        <taxon>Actinomycetes</taxon>
        <taxon>Micromonosporales</taxon>
        <taxon>Micromonosporaceae</taxon>
        <taxon>Paractinoplanes</taxon>
    </lineage>
</organism>
<dbReference type="AlphaFoldDB" id="A0A285F822"/>
<feature type="region of interest" description="Disordered" evidence="2">
    <location>
        <begin position="316"/>
        <end position="336"/>
    </location>
</feature>
<evidence type="ECO:0000256" key="1">
    <source>
        <dbReference type="PROSITE-ProRule" id="PRU00339"/>
    </source>
</evidence>
<dbReference type="EMBL" id="OBDY01000001">
    <property type="protein sequence ID" value="SNY07438.1"/>
    <property type="molecule type" value="Genomic_DNA"/>
</dbReference>
<keyword evidence="1" id="KW-0802">TPR repeat</keyword>
<keyword evidence="4" id="KW-1185">Reference proteome</keyword>
<gene>
    <name evidence="3" type="ORF">SAMN05421748_101798</name>
</gene>
<sequence length="507" mass="54493">MDVRRAADRALEQARSALAREEPEKAADHLAGALAHAPVLPEAHELLSRLAARPGGGLDLFQVGPHTSAGRLAARAHLLAAAGRPEDGLPLLTAASGHAPAADWAGVPWVAEPALGVRIEPGLLAQILMRLCTRVGEPAPPTLRPYLTVVRHAIAAHPEHAMLLGAGSALARRVGEHDLAVDWAARGARVRPSKLGEIWLGYAYRSAGRLPEALAALRRAVAHDPDDLSVYADIAGTLADNGRLEDALSWVDRALERDPDYDCAVHTAHRLRYRADGDLMHLVRLADYIRDHPDESHEHSDLGDCCRDTPWLGGAPAAAPLPRGHAPDSGEPSDEAVRRLRQVAALSWTHPSAAYDAAIPLIMLSPQDLTALLAHPPADVAAAEIWACLGLLHHGTEEPWLDSARRRRLLELLDGGLDRVTEAALFAMIVASWVDPAARDDVAAIVTARLSEVASRPGARSVAELALATPALDRSTRQLAAAMTRVPVVPRPRGRNRLLLKWSFRQR</sequence>
<dbReference type="Pfam" id="PF14559">
    <property type="entry name" value="TPR_19"/>
    <property type="match status" value="1"/>
</dbReference>
<feature type="repeat" description="TPR" evidence="1">
    <location>
        <begin position="194"/>
        <end position="227"/>
    </location>
</feature>
<proteinExistence type="predicted"/>
<dbReference type="InterPro" id="IPR019734">
    <property type="entry name" value="TPR_rpt"/>
</dbReference>
<evidence type="ECO:0000313" key="4">
    <source>
        <dbReference type="Proteomes" id="UP000219612"/>
    </source>
</evidence>
<evidence type="ECO:0000256" key="2">
    <source>
        <dbReference type="SAM" id="MobiDB-lite"/>
    </source>
</evidence>
<dbReference type="Proteomes" id="UP000219612">
    <property type="component" value="Unassembled WGS sequence"/>
</dbReference>
<reference evidence="3 4" key="1">
    <citation type="submission" date="2017-09" db="EMBL/GenBank/DDBJ databases">
        <authorList>
            <person name="Ehlers B."/>
            <person name="Leendertz F.H."/>
        </authorList>
    </citation>
    <scope>NUCLEOTIDE SEQUENCE [LARGE SCALE GENOMIC DNA]</scope>
    <source>
        <strain evidence="3 4">CGMCC 4.6857</strain>
    </source>
</reference>
<dbReference type="SUPFAM" id="SSF48452">
    <property type="entry name" value="TPR-like"/>
    <property type="match status" value="1"/>
</dbReference>
<protein>
    <submittedName>
        <fullName evidence="3">Tetratricopeptide repeat-containing protein</fullName>
    </submittedName>
</protein>
<feature type="repeat" description="TPR" evidence="1">
    <location>
        <begin position="228"/>
        <end position="261"/>
    </location>
</feature>
<name>A0A285F822_9ACTN</name>